<keyword evidence="1" id="KW-0732">Signal</keyword>
<dbReference type="InterPro" id="IPR018253">
    <property type="entry name" value="DnaJ_domain_CS"/>
</dbReference>
<dbReference type="CDD" id="cd06257">
    <property type="entry name" value="DnaJ"/>
    <property type="match status" value="1"/>
</dbReference>
<gene>
    <name evidence="3" type="ORF">HPP92_000983</name>
</gene>
<evidence type="ECO:0000259" key="2">
    <source>
        <dbReference type="PROSITE" id="PS50076"/>
    </source>
</evidence>
<sequence>MRSFPGLRKVLCFSLALIPVFSRNTSSPSLAEMDAEPEAGSAGVACYYSLLGIRRNASSAEIRNAYRKLALKWHPDRWAKEPAAASAEAKGRFQLIQEAYSVLADSGKRAMYDAGLFDPFDDQDQDLTDFMEEMLSMMNSAKPEKPDTIQDLQKLFDELVNGMETGCAPWATRGPKRGP</sequence>
<dbReference type="Pfam" id="PF00226">
    <property type="entry name" value="DnaJ"/>
    <property type="match status" value="1"/>
</dbReference>
<dbReference type="InterPro" id="IPR036869">
    <property type="entry name" value="J_dom_sf"/>
</dbReference>
<dbReference type="OrthoDB" id="10250354at2759"/>
<dbReference type="SUPFAM" id="SSF46565">
    <property type="entry name" value="Chaperone J-domain"/>
    <property type="match status" value="1"/>
</dbReference>
<dbReference type="PRINTS" id="PR00625">
    <property type="entry name" value="JDOMAIN"/>
</dbReference>
<dbReference type="PROSITE" id="PS50076">
    <property type="entry name" value="DNAJ_2"/>
    <property type="match status" value="1"/>
</dbReference>
<name>A0A835S6T6_VANPL</name>
<dbReference type="SMART" id="SM00271">
    <property type="entry name" value="DnaJ"/>
    <property type="match status" value="1"/>
</dbReference>
<feature type="signal peptide" evidence="1">
    <location>
        <begin position="1"/>
        <end position="22"/>
    </location>
</feature>
<feature type="chain" id="PRO_5032823139" description="J domain-containing protein" evidence="1">
    <location>
        <begin position="23"/>
        <end position="179"/>
    </location>
</feature>
<accession>A0A835S6T6</accession>
<dbReference type="AlphaFoldDB" id="A0A835S6T6"/>
<evidence type="ECO:0000313" key="3">
    <source>
        <dbReference type="EMBL" id="KAG0500911.1"/>
    </source>
</evidence>
<dbReference type="EMBL" id="JADCNM010000001">
    <property type="protein sequence ID" value="KAG0500911.1"/>
    <property type="molecule type" value="Genomic_DNA"/>
</dbReference>
<dbReference type="PANTHER" id="PTHR44743">
    <property type="entry name" value="PUTATIVE, EXPRESSED-RELATED"/>
    <property type="match status" value="1"/>
</dbReference>
<reference evidence="3 4" key="1">
    <citation type="journal article" date="2020" name="Nat. Food">
        <title>A phased Vanilla planifolia genome enables genetic improvement of flavour and production.</title>
        <authorList>
            <person name="Hasing T."/>
            <person name="Tang H."/>
            <person name="Brym M."/>
            <person name="Khazi F."/>
            <person name="Huang T."/>
            <person name="Chambers A.H."/>
        </authorList>
    </citation>
    <scope>NUCLEOTIDE SEQUENCE [LARGE SCALE GENOMIC DNA]</scope>
    <source>
        <tissue evidence="3">Leaf</tissue>
    </source>
</reference>
<dbReference type="PROSITE" id="PS00636">
    <property type="entry name" value="DNAJ_1"/>
    <property type="match status" value="1"/>
</dbReference>
<proteinExistence type="predicted"/>
<dbReference type="PANTHER" id="PTHR44743:SF11">
    <property type="entry name" value="PUTATIVE, EXPRESSED-RELATED"/>
    <property type="match status" value="1"/>
</dbReference>
<organism evidence="3 4">
    <name type="scientific">Vanilla planifolia</name>
    <name type="common">Vanilla</name>
    <dbReference type="NCBI Taxonomy" id="51239"/>
    <lineage>
        <taxon>Eukaryota</taxon>
        <taxon>Viridiplantae</taxon>
        <taxon>Streptophyta</taxon>
        <taxon>Embryophyta</taxon>
        <taxon>Tracheophyta</taxon>
        <taxon>Spermatophyta</taxon>
        <taxon>Magnoliopsida</taxon>
        <taxon>Liliopsida</taxon>
        <taxon>Asparagales</taxon>
        <taxon>Orchidaceae</taxon>
        <taxon>Vanilloideae</taxon>
        <taxon>Vanilleae</taxon>
        <taxon>Vanilla</taxon>
    </lineage>
</organism>
<evidence type="ECO:0000313" key="4">
    <source>
        <dbReference type="Proteomes" id="UP000639772"/>
    </source>
</evidence>
<dbReference type="GO" id="GO:0005783">
    <property type="term" value="C:endoplasmic reticulum"/>
    <property type="evidence" value="ECO:0007669"/>
    <property type="project" value="UniProtKB-ARBA"/>
</dbReference>
<dbReference type="Proteomes" id="UP000639772">
    <property type="component" value="Chromosome 1"/>
</dbReference>
<evidence type="ECO:0000256" key="1">
    <source>
        <dbReference type="SAM" id="SignalP"/>
    </source>
</evidence>
<dbReference type="InterPro" id="IPR001623">
    <property type="entry name" value="DnaJ_domain"/>
</dbReference>
<feature type="domain" description="J" evidence="2">
    <location>
        <begin position="46"/>
        <end position="116"/>
    </location>
</feature>
<dbReference type="Gene3D" id="1.10.287.110">
    <property type="entry name" value="DnaJ domain"/>
    <property type="match status" value="1"/>
</dbReference>
<comment type="caution">
    <text evidence="3">The sequence shown here is derived from an EMBL/GenBank/DDBJ whole genome shotgun (WGS) entry which is preliminary data.</text>
</comment>
<protein>
    <recommendedName>
        <fullName evidence="2">J domain-containing protein</fullName>
    </recommendedName>
</protein>